<proteinExistence type="predicted"/>
<dbReference type="EMBL" id="LAZR01035094">
    <property type="protein sequence ID" value="KKL28449.1"/>
    <property type="molecule type" value="Genomic_DNA"/>
</dbReference>
<keyword evidence="1" id="KW-0472">Membrane</keyword>
<feature type="transmembrane region" description="Helical" evidence="1">
    <location>
        <begin position="126"/>
        <end position="146"/>
    </location>
</feature>
<sequence length="148" mass="16607">MAVWSSAVGRVKQARTAAPLIRILASAHNVFLEKSGVSGHNSKTLVELEEKMPFKSVNHAQNRLRNDETPLAEAEVPDFFPCLPHLGEGDVRILWGHLALLTMQGLHQNTAAIERFEKSSSRWTRWVTVLTVVLVIETAVLAWLTWKM</sequence>
<keyword evidence="1" id="KW-0812">Transmembrane</keyword>
<organism evidence="2">
    <name type="scientific">marine sediment metagenome</name>
    <dbReference type="NCBI Taxonomy" id="412755"/>
    <lineage>
        <taxon>unclassified sequences</taxon>
        <taxon>metagenomes</taxon>
        <taxon>ecological metagenomes</taxon>
    </lineage>
</organism>
<evidence type="ECO:0000256" key="1">
    <source>
        <dbReference type="SAM" id="Phobius"/>
    </source>
</evidence>
<keyword evidence="1" id="KW-1133">Transmembrane helix</keyword>
<evidence type="ECO:0000313" key="2">
    <source>
        <dbReference type="EMBL" id="KKL28449.1"/>
    </source>
</evidence>
<name>A0A0F9C2P8_9ZZZZ</name>
<dbReference type="AlphaFoldDB" id="A0A0F9C2P8"/>
<comment type="caution">
    <text evidence="2">The sequence shown here is derived from an EMBL/GenBank/DDBJ whole genome shotgun (WGS) entry which is preliminary data.</text>
</comment>
<reference evidence="2" key="1">
    <citation type="journal article" date="2015" name="Nature">
        <title>Complex archaea that bridge the gap between prokaryotes and eukaryotes.</title>
        <authorList>
            <person name="Spang A."/>
            <person name="Saw J.H."/>
            <person name="Jorgensen S.L."/>
            <person name="Zaremba-Niedzwiedzka K."/>
            <person name="Martijn J."/>
            <person name="Lind A.E."/>
            <person name="van Eijk R."/>
            <person name="Schleper C."/>
            <person name="Guy L."/>
            <person name="Ettema T.J."/>
        </authorList>
    </citation>
    <scope>NUCLEOTIDE SEQUENCE</scope>
</reference>
<gene>
    <name evidence="2" type="ORF">LCGC14_2375020</name>
</gene>
<accession>A0A0F9C2P8</accession>
<protein>
    <submittedName>
        <fullName evidence="2">Uncharacterized protein</fullName>
    </submittedName>
</protein>